<feature type="region of interest" description="Disordered" evidence="2">
    <location>
        <begin position="282"/>
        <end position="308"/>
    </location>
</feature>
<proteinExistence type="predicted"/>
<keyword evidence="1" id="KW-0175">Coiled coil</keyword>
<dbReference type="Pfam" id="PF13873">
    <property type="entry name" value="Myb_DNA-bind_5"/>
    <property type="match status" value="1"/>
</dbReference>
<dbReference type="Proteomes" id="UP000515154">
    <property type="component" value="Linkage group LG27"/>
</dbReference>
<dbReference type="PANTHER" id="PTHR23098">
    <property type="entry name" value="AGAP001331-PA-RELATED"/>
    <property type="match status" value="1"/>
</dbReference>
<dbReference type="GO" id="GO:0005634">
    <property type="term" value="C:nucleus"/>
    <property type="evidence" value="ECO:0007669"/>
    <property type="project" value="TreeGrafter"/>
</dbReference>
<feature type="region of interest" description="Disordered" evidence="2">
    <location>
        <begin position="178"/>
        <end position="211"/>
    </location>
</feature>
<protein>
    <submittedName>
        <fullName evidence="5">Uncharacterized protein LOC115225362</fullName>
    </submittedName>
</protein>
<organism evidence="4 5">
    <name type="scientific">Octopus sinensis</name>
    <name type="common">East Asian common octopus</name>
    <dbReference type="NCBI Taxonomy" id="2607531"/>
    <lineage>
        <taxon>Eukaryota</taxon>
        <taxon>Metazoa</taxon>
        <taxon>Spiralia</taxon>
        <taxon>Lophotrochozoa</taxon>
        <taxon>Mollusca</taxon>
        <taxon>Cephalopoda</taxon>
        <taxon>Coleoidea</taxon>
        <taxon>Octopodiformes</taxon>
        <taxon>Octopoda</taxon>
        <taxon>Incirrata</taxon>
        <taxon>Octopodidae</taxon>
        <taxon>Octopus</taxon>
    </lineage>
</organism>
<evidence type="ECO:0000256" key="2">
    <source>
        <dbReference type="SAM" id="MobiDB-lite"/>
    </source>
</evidence>
<dbReference type="PANTHER" id="PTHR23098:SF16">
    <property type="entry name" value="REGULATORY PROTEIN ZESTE"/>
    <property type="match status" value="1"/>
</dbReference>
<name>A0A6P7TS51_9MOLL</name>
<dbReference type="InterPro" id="IPR028002">
    <property type="entry name" value="Myb_DNA-bind_5"/>
</dbReference>
<feature type="coiled-coil region" evidence="1">
    <location>
        <begin position="471"/>
        <end position="498"/>
    </location>
</feature>
<evidence type="ECO:0000313" key="5">
    <source>
        <dbReference type="RefSeq" id="XP_029652172.1"/>
    </source>
</evidence>
<feature type="domain" description="Myb/SANT-like DNA-binding" evidence="3">
    <location>
        <begin position="23"/>
        <end position="99"/>
    </location>
</feature>
<evidence type="ECO:0000256" key="1">
    <source>
        <dbReference type="SAM" id="Coils"/>
    </source>
</evidence>
<keyword evidence="4" id="KW-1185">Reference proteome</keyword>
<accession>A0A6P7TS51</accession>
<dbReference type="KEGG" id="osn:115225362"/>
<feature type="compositionally biased region" description="Polar residues" evidence="2">
    <location>
        <begin position="282"/>
        <end position="298"/>
    </location>
</feature>
<dbReference type="AlphaFoldDB" id="A0A6P7TS51"/>
<evidence type="ECO:0000259" key="3">
    <source>
        <dbReference type="Pfam" id="PF13873"/>
    </source>
</evidence>
<feature type="region of interest" description="Disordered" evidence="2">
    <location>
        <begin position="438"/>
        <end position="457"/>
    </location>
</feature>
<dbReference type="RefSeq" id="XP_029652172.1">
    <property type="nucleotide sequence ID" value="XM_029796312.2"/>
</dbReference>
<gene>
    <name evidence="5" type="primary">LOC115225362</name>
</gene>
<evidence type="ECO:0000313" key="4">
    <source>
        <dbReference type="Proteomes" id="UP000515154"/>
    </source>
</evidence>
<reference evidence="5" key="1">
    <citation type="submission" date="2025-08" db="UniProtKB">
        <authorList>
            <consortium name="RefSeq"/>
        </authorList>
    </citation>
    <scope>IDENTIFICATION</scope>
</reference>
<feature type="region of interest" description="Disordered" evidence="2">
    <location>
        <begin position="240"/>
        <end position="266"/>
    </location>
</feature>
<feature type="compositionally biased region" description="Basic and acidic residues" evidence="2">
    <location>
        <begin position="440"/>
        <end position="454"/>
    </location>
</feature>
<feature type="compositionally biased region" description="Polar residues" evidence="2">
    <location>
        <begin position="182"/>
        <end position="193"/>
    </location>
</feature>
<sequence length="516" mass="56657">MLQEQEANMTYSFSCNLLESRKRKPFFTGTETLYLVEQFEKHKDILTAKFCSTDTNRRKNNIWSEITVGLHLRNPGVKRTVREVKKKWKNIVSMAKKEAVKSAEHTNDSTPNTRISEISQRVLDLFAYLPALQNLQVLENGHEDISEMRGYYGEGESSSGGGVVGSYGANSDLFTLIRNDTRPTSPSDGSDLSTDGVDEQRPSSYGDGSHAATTSNVVAAALTNYRPEIEMVDLIKCETRSTSPSAVSDNSNDCPLLDENKREKPDNQRVDVTLNLPTLDRQSNHLVTSPGTTSVRQSNSEHSDNLSGLPVPVSLSSIPAEDKLEIVSINSIAQSLSSPIVDDINIISTVSAGQQDGGYEVSKNEISKTLPAARVAPGDDGTSPERKVDQLSDISHTTAASMALTALYQSSMFTNNSSGSGHPLGSSSSSSLLSSKSHRQCLEELAESHDEAPSSHKKLRSLSPDYIELHHSVLLLEKEKLRIEIEKMKQEMVNQEKISKVLDIAKDVFVSLREKL</sequence>
<feature type="compositionally biased region" description="Polar residues" evidence="2">
    <location>
        <begin position="240"/>
        <end position="253"/>
    </location>
</feature>